<evidence type="ECO:0000313" key="3">
    <source>
        <dbReference type="Proteomes" id="UP000004688"/>
    </source>
</evidence>
<dbReference type="RefSeq" id="WP_015496490.1">
    <property type="nucleotide sequence ID" value="NC_020908.1"/>
</dbReference>
<feature type="chain" id="PRO_5004102476" description="PEBP family protein" evidence="1">
    <location>
        <begin position="23"/>
        <end position="231"/>
    </location>
</feature>
<evidence type="ECO:0000313" key="2">
    <source>
        <dbReference type="EMBL" id="AGI73485.1"/>
    </source>
</evidence>
<proteinExistence type="predicted"/>
<dbReference type="HOGENOM" id="CLU_1218570_0_0_5"/>
<dbReference type="EMBL" id="CP003742">
    <property type="protein sequence ID" value="AGI73485.1"/>
    <property type="molecule type" value="Genomic_DNA"/>
</dbReference>
<dbReference type="AlphaFoldDB" id="M9RUK6"/>
<reference evidence="2 3" key="1">
    <citation type="journal article" date="2013" name="PLoS ONE">
        <title>Poles Apart: Arctic and Antarctic Octadecabacter strains Share High Genome Plasticity and a New Type of Xanthorhodopsin.</title>
        <authorList>
            <person name="Vollmers J."/>
            <person name="Voget S."/>
            <person name="Dietrich S."/>
            <person name="Gollnow K."/>
            <person name="Smits M."/>
            <person name="Meyer K."/>
            <person name="Brinkhoff T."/>
            <person name="Simon M."/>
            <person name="Daniel R."/>
        </authorList>
    </citation>
    <scope>NUCLEOTIDE SEQUENCE [LARGE SCALE GENOMIC DNA]</scope>
    <source>
        <strain evidence="2 3">238</strain>
    </source>
</reference>
<keyword evidence="1" id="KW-0732">Signal</keyword>
<sequence length="231" mass="24982">MKIAIPLTIATLTLAALSPVFAQNRGVTEADLGGSGSVAVSAEIWVDNWFAMSVDGAPLYEDSTAYNTERSFNGERITFNADLPMTVAFEFRDFMENDTGLEYIGERNQQMGDGGAIAQFKDANSDVLGVTDASWRCLIAQYAPIDTTCEDTGDPQVGVGACASETQVVPADWTSVDFDDSDWASATVHSERDVGPKDGYDAISWDGRAELIWVDDLERDNIVLCRAVIGD</sequence>
<dbReference type="eggNOG" id="ENOG502Z7MR">
    <property type="taxonomic scope" value="Bacteria"/>
</dbReference>
<dbReference type="OrthoDB" id="9797506at2"/>
<gene>
    <name evidence="2" type="ORF">OA238_c35160</name>
</gene>
<dbReference type="KEGG" id="oar:OA238_c35160"/>
<evidence type="ECO:0000256" key="1">
    <source>
        <dbReference type="SAM" id="SignalP"/>
    </source>
</evidence>
<dbReference type="STRING" id="391616.OA238_c35160"/>
<organism evidence="2 3">
    <name type="scientific">Octadecabacter arcticus 238</name>
    <dbReference type="NCBI Taxonomy" id="391616"/>
    <lineage>
        <taxon>Bacteria</taxon>
        <taxon>Pseudomonadati</taxon>
        <taxon>Pseudomonadota</taxon>
        <taxon>Alphaproteobacteria</taxon>
        <taxon>Rhodobacterales</taxon>
        <taxon>Roseobacteraceae</taxon>
        <taxon>Octadecabacter</taxon>
    </lineage>
</organism>
<name>M9RUK6_9RHOB</name>
<keyword evidence="3" id="KW-1185">Reference proteome</keyword>
<evidence type="ECO:0008006" key="4">
    <source>
        <dbReference type="Google" id="ProtNLM"/>
    </source>
</evidence>
<dbReference type="Proteomes" id="UP000004688">
    <property type="component" value="Chromosome"/>
</dbReference>
<feature type="signal peptide" evidence="1">
    <location>
        <begin position="1"/>
        <end position="22"/>
    </location>
</feature>
<accession>M9RUK6</accession>
<dbReference type="Gene3D" id="2.60.120.260">
    <property type="entry name" value="Galactose-binding domain-like"/>
    <property type="match status" value="1"/>
</dbReference>
<protein>
    <recommendedName>
        <fullName evidence="4">PEBP family protein</fullName>
    </recommendedName>
</protein>